<protein>
    <submittedName>
        <fullName evidence="2">Uncharacterized protein</fullName>
    </submittedName>
</protein>
<feature type="compositionally biased region" description="Basic residues" evidence="1">
    <location>
        <begin position="128"/>
        <end position="137"/>
    </location>
</feature>
<feature type="region of interest" description="Disordered" evidence="1">
    <location>
        <begin position="109"/>
        <end position="137"/>
    </location>
</feature>
<dbReference type="OrthoDB" id="10577820at2759"/>
<organism evidence="2 3">
    <name type="scientific">Metschnikowia pulcherrima</name>
    <dbReference type="NCBI Taxonomy" id="27326"/>
    <lineage>
        <taxon>Eukaryota</taxon>
        <taxon>Fungi</taxon>
        <taxon>Dikarya</taxon>
        <taxon>Ascomycota</taxon>
        <taxon>Saccharomycotina</taxon>
        <taxon>Pichiomycetes</taxon>
        <taxon>Metschnikowiaceae</taxon>
        <taxon>Metschnikowia</taxon>
    </lineage>
</organism>
<dbReference type="Proteomes" id="UP000649328">
    <property type="component" value="Unassembled WGS sequence"/>
</dbReference>
<evidence type="ECO:0000313" key="2">
    <source>
        <dbReference type="EMBL" id="KAF8000496.1"/>
    </source>
</evidence>
<dbReference type="AlphaFoldDB" id="A0A8H7GPX1"/>
<reference evidence="2" key="1">
    <citation type="submission" date="2020-10" db="EMBL/GenBank/DDBJ databases">
        <title>The Whole-Genome Sequence of Metschnikowia persimmonesis, a Novel Endophytic Yeast Species Isolated from Medicinal Plant Diospyros kaki Thumb.</title>
        <authorList>
            <person name="Rahmat E."/>
            <person name="Kang Y."/>
        </authorList>
    </citation>
    <scope>NUCLEOTIDE SEQUENCE</scope>
    <source>
        <strain evidence="2">KIOM G15050</strain>
    </source>
</reference>
<comment type="caution">
    <text evidence="2">The sequence shown here is derived from an EMBL/GenBank/DDBJ whole genome shotgun (WGS) entry which is preliminary data.</text>
</comment>
<evidence type="ECO:0000313" key="3">
    <source>
        <dbReference type="Proteomes" id="UP000649328"/>
    </source>
</evidence>
<evidence type="ECO:0000256" key="1">
    <source>
        <dbReference type="SAM" id="MobiDB-lite"/>
    </source>
</evidence>
<accession>A0A8H7GPX1</accession>
<dbReference type="EMBL" id="JACBPP010000007">
    <property type="protein sequence ID" value="KAF8000496.1"/>
    <property type="molecule type" value="Genomic_DNA"/>
</dbReference>
<keyword evidence="3" id="KW-1185">Reference proteome</keyword>
<name>A0A8H7GPX1_9ASCO</name>
<gene>
    <name evidence="2" type="ORF">HF325_005425</name>
</gene>
<sequence>MSETTEPATIKDLVERFRKFSFRLETYPIRRGGNFVYQFDAAEIAPQQVIEPFNFAEKVPFRLERDKLSLFPEFYSLFKRSFSNQAHVNEAYCRLSPEESLLNLERKDNASHARKGKNTRNGCNNKPSPRKPRRRVPIPRVNWTKETFLEKAQVLYSG</sequence>
<proteinExistence type="predicted"/>